<dbReference type="InParanoid" id="E9HQK7"/>
<keyword evidence="3" id="KW-1185">Reference proteome</keyword>
<dbReference type="PhylomeDB" id="E9HQK7"/>
<dbReference type="Proteomes" id="UP000000305">
    <property type="component" value="Unassembled WGS sequence"/>
</dbReference>
<dbReference type="HOGENOM" id="CLU_052726_1_0_1"/>
<evidence type="ECO:0000256" key="1">
    <source>
        <dbReference type="SAM" id="MobiDB-lite"/>
    </source>
</evidence>
<feature type="compositionally biased region" description="Basic and acidic residues" evidence="1">
    <location>
        <begin position="187"/>
        <end position="198"/>
    </location>
</feature>
<dbReference type="STRING" id="6669.E9HQK7"/>
<accession>E9HQK7</accession>
<dbReference type="PANTHER" id="PTHR33244">
    <property type="entry name" value="INTEGRASE CATALYTIC DOMAIN-CONTAINING PROTEIN-RELATED"/>
    <property type="match status" value="1"/>
</dbReference>
<dbReference type="KEGG" id="dpx:DAPPUDRAFT_116808"/>
<gene>
    <name evidence="2" type="ORF">DAPPUDRAFT_116808</name>
</gene>
<dbReference type="AlphaFoldDB" id="E9HQK7"/>
<feature type="region of interest" description="Disordered" evidence="1">
    <location>
        <begin position="183"/>
        <end position="217"/>
    </location>
</feature>
<name>E9HQK7_DAPPU</name>
<sequence>MFSDGRSLWESLAAIRSTPVSSDLPSPAVHLQGQNLRGVLPFLPNRLVPQFVPATLVHEQLQKRQAKAAFHHGGRPDIRGSALLVGQRVRALVYGTWLPGSILSVCKEPDSYVVALCDGRVFRRTRRDINIDNSTTAGFGIRLPSNFRDTLITARLRGVAPQVATVPATPNFASRGGMMEALPSTRAPEESTPSRRSVESPAVTVSGPAPPVASLTNQPTPVVAITPVRGFTRSGRTYLKPETPKMLKIWPPEWLDYKESCSRQYKSVTQTHLSS</sequence>
<evidence type="ECO:0000313" key="3">
    <source>
        <dbReference type="Proteomes" id="UP000000305"/>
    </source>
</evidence>
<reference evidence="2 3" key="1">
    <citation type="journal article" date="2011" name="Science">
        <title>The ecoresponsive genome of Daphnia pulex.</title>
        <authorList>
            <person name="Colbourne J.K."/>
            <person name="Pfrender M.E."/>
            <person name="Gilbert D."/>
            <person name="Thomas W.K."/>
            <person name="Tucker A."/>
            <person name="Oakley T.H."/>
            <person name="Tokishita S."/>
            <person name="Aerts A."/>
            <person name="Arnold G.J."/>
            <person name="Basu M.K."/>
            <person name="Bauer D.J."/>
            <person name="Caceres C.E."/>
            <person name="Carmel L."/>
            <person name="Casola C."/>
            <person name="Choi J.H."/>
            <person name="Detter J.C."/>
            <person name="Dong Q."/>
            <person name="Dusheyko S."/>
            <person name="Eads B.D."/>
            <person name="Frohlich T."/>
            <person name="Geiler-Samerotte K.A."/>
            <person name="Gerlach D."/>
            <person name="Hatcher P."/>
            <person name="Jogdeo S."/>
            <person name="Krijgsveld J."/>
            <person name="Kriventseva E.V."/>
            <person name="Kultz D."/>
            <person name="Laforsch C."/>
            <person name="Lindquist E."/>
            <person name="Lopez J."/>
            <person name="Manak J.R."/>
            <person name="Muller J."/>
            <person name="Pangilinan J."/>
            <person name="Patwardhan R.P."/>
            <person name="Pitluck S."/>
            <person name="Pritham E.J."/>
            <person name="Rechtsteiner A."/>
            <person name="Rho M."/>
            <person name="Rogozin I.B."/>
            <person name="Sakarya O."/>
            <person name="Salamov A."/>
            <person name="Schaack S."/>
            <person name="Shapiro H."/>
            <person name="Shiga Y."/>
            <person name="Skalitzky C."/>
            <person name="Smith Z."/>
            <person name="Souvorov A."/>
            <person name="Sung W."/>
            <person name="Tang Z."/>
            <person name="Tsuchiya D."/>
            <person name="Tu H."/>
            <person name="Vos H."/>
            <person name="Wang M."/>
            <person name="Wolf Y.I."/>
            <person name="Yamagata H."/>
            <person name="Yamada T."/>
            <person name="Ye Y."/>
            <person name="Shaw J.R."/>
            <person name="Andrews J."/>
            <person name="Crease T.J."/>
            <person name="Tang H."/>
            <person name="Lucas S.M."/>
            <person name="Robertson H.M."/>
            <person name="Bork P."/>
            <person name="Koonin E.V."/>
            <person name="Zdobnov E.M."/>
            <person name="Grigoriev I.V."/>
            <person name="Lynch M."/>
            <person name="Boore J.L."/>
        </authorList>
    </citation>
    <scope>NUCLEOTIDE SEQUENCE [LARGE SCALE GENOMIC DNA]</scope>
</reference>
<evidence type="ECO:0000313" key="2">
    <source>
        <dbReference type="EMBL" id="EFX65986.1"/>
    </source>
</evidence>
<dbReference type="EMBL" id="GL732721">
    <property type="protein sequence ID" value="EFX65986.1"/>
    <property type="molecule type" value="Genomic_DNA"/>
</dbReference>
<dbReference type="OrthoDB" id="6373546at2759"/>
<protein>
    <submittedName>
        <fullName evidence="2">Uncharacterized protein</fullName>
    </submittedName>
</protein>
<organism evidence="2 3">
    <name type="scientific">Daphnia pulex</name>
    <name type="common">Water flea</name>
    <dbReference type="NCBI Taxonomy" id="6669"/>
    <lineage>
        <taxon>Eukaryota</taxon>
        <taxon>Metazoa</taxon>
        <taxon>Ecdysozoa</taxon>
        <taxon>Arthropoda</taxon>
        <taxon>Crustacea</taxon>
        <taxon>Branchiopoda</taxon>
        <taxon>Diplostraca</taxon>
        <taxon>Cladocera</taxon>
        <taxon>Anomopoda</taxon>
        <taxon>Daphniidae</taxon>
        <taxon>Daphnia</taxon>
    </lineage>
</organism>
<proteinExistence type="predicted"/>
<dbReference type="PANTHER" id="PTHR33244:SF3">
    <property type="entry name" value="PEPTIDASE A2 DOMAIN-CONTAINING PROTEIN"/>
    <property type="match status" value="1"/>
</dbReference>